<dbReference type="EMBL" id="CP071872">
    <property type="protein sequence ID" value="UNM15520.1"/>
    <property type="molecule type" value="Genomic_DNA"/>
</dbReference>
<evidence type="ECO:0000256" key="1">
    <source>
        <dbReference type="SAM" id="MobiDB-lite"/>
    </source>
</evidence>
<feature type="region of interest" description="Disordered" evidence="1">
    <location>
        <begin position="148"/>
        <end position="175"/>
    </location>
</feature>
<dbReference type="Proteomes" id="UP000828924">
    <property type="component" value="Chromosome"/>
</dbReference>
<dbReference type="RefSeq" id="WP_242337330.1">
    <property type="nucleotide sequence ID" value="NZ_CP071872.1"/>
</dbReference>
<keyword evidence="3" id="KW-1185">Reference proteome</keyword>
<sequence length="175" mass="18826">MTIALERPVGTTDPATLVDPEVMGRLTARITKEHTAIDEPMARRIVAQTAAFLAASVHSPGQRLVPSKLVDIGWHTFILHTVDYAAFCDRVVGRFVHHVPETEADGHDSKTGEPLRNTVAALTAAGLTVDHDLWPSSADCGQCHAGCHDSPKKQAALRPPGDPLPGGRPRERPAR</sequence>
<proteinExistence type="predicted"/>
<name>A0ABY3WTW3_9ACTN</name>
<reference evidence="2 3" key="1">
    <citation type="submission" date="2021-03" db="EMBL/GenBank/DDBJ databases">
        <title>Complete genome of Streptomyces formicae strain 1H-GS9 (DSM 100524).</title>
        <authorList>
            <person name="Atanasov K.E."/>
            <person name="Altabella T."/>
            <person name="Ferrer A."/>
        </authorList>
    </citation>
    <scope>NUCLEOTIDE SEQUENCE [LARGE SCALE GENOMIC DNA]</scope>
    <source>
        <strain evidence="2 3">1H-GS9</strain>
    </source>
</reference>
<gene>
    <name evidence="2" type="ORF">J4032_32250</name>
</gene>
<accession>A0ABY3WTW3</accession>
<evidence type="ECO:0000313" key="3">
    <source>
        <dbReference type="Proteomes" id="UP000828924"/>
    </source>
</evidence>
<protein>
    <submittedName>
        <fullName evidence="2">Uncharacterized protein</fullName>
    </submittedName>
</protein>
<organism evidence="2 3">
    <name type="scientific">Streptomyces formicae</name>
    <dbReference type="NCBI Taxonomy" id="1616117"/>
    <lineage>
        <taxon>Bacteria</taxon>
        <taxon>Bacillati</taxon>
        <taxon>Actinomycetota</taxon>
        <taxon>Actinomycetes</taxon>
        <taxon>Kitasatosporales</taxon>
        <taxon>Streptomycetaceae</taxon>
        <taxon>Streptomyces</taxon>
    </lineage>
</organism>
<evidence type="ECO:0000313" key="2">
    <source>
        <dbReference type="EMBL" id="UNM15520.1"/>
    </source>
</evidence>